<keyword evidence="2" id="KW-1133">Transmembrane helix</keyword>
<sequence length="319" mass="34873">MPFGINFTRPPPPQGAPPRYARMYRSSLRPVIMTIGVISALYAFLWAGASFRDISVDKSNAPRLQVFDIVLGSLYLFIGCIELFGTVAAYMQKIALVRIYAILSLGAAAVITATALLRVIIHFAFKSTLINECITLSTGEEVIERFGLWGPFSETTLTKDEATTFCNHAWSRDSFSEIAWFLGSMLFSFFFASIAFAYYRQVLDPASPANASRAPSNQVRRELGIQPTHYAPPYGGYSGSLPELSYGAPAFAPPPGPPPAEFDESTKPPGYSNGKSGGYEFGGTPEDDKKDPFADFENNHTERDVTSRPAPGGNEGFRI</sequence>
<reference evidence="3 4" key="1">
    <citation type="submission" date="2018-06" db="EMBL/GenBank/DDBJ databases">
        <title>A transcriptomic atlas of mushroom development highlights an independent origin of complex multicellularity.</title>
        <authorList>
            <consortium name="DOE Joint Genome Institute"/>
            <person name="Krizsan K."/>
            <person name="Almasi E."/>
            <person name="Merenyi Z."/>
            <person name="Sahu N."/>
            <person name="Viragh M."/>
            <person name="Koszo T."/>
            <person name="Mondo S."/>
            <person name="Kiss B."/>
            <person name="Balint B."/>
            <person name="Kues U."/>
            <person name="Barry K."/>
            <person name="Hegedus J.C."/>
            <person name="Henrissat B."/>
            <person name="Johnson J."/>
            <person name="Lipzen A."/>
            <person name="Ohm R."/>
            <person name="Nagy I."/>
            <person name="Pangilinan J."/>
            <person name="Yan J."/>
            <person name="Xiong Y."/>
            <person name="Grigoriev I.V."/>
            <person name="Hibbett D.S."/>
            <person name="Nagy L.G."/>
        </authorList>
    </citation>
    <scope>NUCLEOTIDE SEQUENCE [LARGE SCALE GENOMIC DNA]</scope>
    <source>
        <strain evidence="3 4">SZMC22713</strain>
    </source>
</reference>
<feature type="compositionally biased region" description="Pro residues" evidence="1">
    <location>
        <begin position="251"/>
        <end position="260"/>
    </location>
</feature>
<evidence type="ECO:0000256" key="2">
    <source>
        <dbReference type="SAM" id="Phobius"/>
    </source>
</evidence>
<dbReference type="Proteomes" id="UP000294933">
    <property type="component" value="Unassembled WGS sequence"/>
</dbReference>
<feature type="compositionally biased region" description="Basic and acidic residues" evidence="1">
    <location>
        <begin position="286"/>
        <end position="306"/>
    </location>
</feature>
<keyword evidence="4" id="KW-1185">Reference proteome</keyword>
<evidence type="ECO:0000256" key="1">
    <source>
        <dbReference type="SAM" id="MobiDB-lite"/>
    </source>
</evidence>
<proteinExistence type="predicted"/>
<feature type="transmembrane region" description="Helical" evidence="2">
    <location>
        <begin position="28"/>
        <end position="49"/>
    </location>
</feature>
<keyword evidence="2" id="KW-0812">Transmembrane</keyword>
<dbReference type="VEuPathDB" id="FungiDB:BD410DRAFT_761125"/>
<dbReference type="AlphaFoldDB" id="A0A4Y7QKX6"/>
<name>A0A4Y7QKX6_9AGAM</name>
<evidence type="ECO:0000313" key="4">
    <source>
        <dbReference type="Proteomes" id="UP000294933"/>
    </source>
</evidence>
<dbReference type="EMBL" id="ML170158">
    <property type="protein sequence ID" value="TDL27908.1"/>
    <property type="molecule type" value="Genomic_DNA"/>
</dbReference>
<feature type="transmembrane region" description="Helical" evidence="2">
    <location>
        <begin position="178"/>
        <end position="199"/>
    </location>
</feature>
<feature type="transmembrane region" description="Helical" evidence="2">
    <location>
        <begin position="97"/>
        <end position="121"/>
    </location>
</feature>
<gene>
    <name evidence="3" type="ORF">BD410DRAFT_761125</name>
</gene>
<feature type="region of interest" description="Disordered" evidence="1">
    <location>
        <begin position="248"/>
        <end position="319"/>
    </location>
</feature>
<evidence type="ECO:0000313" key="3">
    <source>
        <dbReference type="EMBL" id="TDL27908.1"/>
    </source>
</evidence>
<organism evidence="3 4">
    <name type="scientific">Rickenella mellea</name>
    <dbReference type="NCBI Taxonomy" id="50990"/>
    <lineage>
        <taxon>Eukaryota</taxon>
        <taxon>Fungi</taxon>
        <taxon>Dikarya</taxon>
        <taxon>Basidiomycota</taxon>
        <taxon>Agaricomycotina</taxon>
        <taxon>Agaricomycetes</taxon>
        <taxon>Hymenochaetales</taxon>
        <taxon>Rickenellaceae</taxon>
        <taxon>Rickenella</taxon>
    </lineage>
</organism>
<protein>
    <submittedName>
        <fullName evidence="3">Uncharacterized protein</fullName>
    </submittedName>
</protein>
<keyword evidence="2" id="KW-0472">Membrane</keyword>
<dbReference type="OrthoDB" id="3352285at2759"/>
<accession>A0A4Y7QKX6</accession>
<feature type="transmembrane region" description="Helical" evidence="2">
    <location>
        <begin position="69"/>
        <end position="90"/>
    </location>
</feature>